<dbReference type="Proteomes" id="UP000271426">
    <property type="component" value="Chromosome"/>
</dbReference>
<keyword evidence="1" id="KW-0472">Membrane</keyword>
<dbReference type="OrthoDB" id="4426602at2"/>
<name>A0A3G6IRY0_9CORY</name>
<gene>
    <name evidence="2" type="ORF">CPPEL_01005</name>
</gene>
<dbReference type="RefSeq" id="WP_123932966.1">
    <property type="nucleotide sequence ID" value="NZ_CP033898.1"/>
</dbReference>
<evidence type="ECO:0000313" key="2">
    <source>
        <dbReference type="EMBL" id="AZA08349.1"/>
    </source>
</evidence>
<keyword evidence="1" id="KW-1133">Transmembrane helix</keyword>
<dbReference type="AlphaFoldDB" id="A0A3G6IRY0"/>
<dbReference type="EMBL" id="CP033898">
    <property type="protein sequence ID" value="AZA08349.1"/>
    <property type="molecule type" value="Genomic_DNA"/>
</dbReference>
<dbReference type="Pfam" id="PF11021">
    <property type="entry name" value="DUF2613"/>
    <property type="match status" value="1"/>
</dbReference>
<sequence>MAFDSDSLNARTLGPTIASAIVGVAIGVAAIFGISMINDSSQSNAVDADQALLGDPEYGSREGGSR</sequence>
<keyword evidence="1" id="KW-0812">Transmembrane</keyword>
<accession>A0A3G6IRY0</accession>
<organism evidence="2 3">
    <name type="scientific">Corynebacterium pseudopelargi</name>
    <dbReference type="NCBI Taxonomy" id="2080757"/>
    <lineage>
        <taxon>Bacteria</taxon>
        <taxon>Bacillati</taxon>
        <taxon>Actinomycetota</taxon>
        <taxon>Actinomycetes</taxon>
        <taxon>Mycobacteriales</taxon>
        <taxon>Corynebacteriaceae</taxon>
        <taxon>Corynebacterium</taxon>
    </lineage>
</organism>
<dbReference type="InterPro" id="IPR022566">
    <property type="entry name" value="DUF2613"/>
</dbReference>
<keyword evidence="3" id="KW-1185">Reference proteome</keyword>
<evidence type="ECO:0008006" key="4">
    <source>
        <dbReference type="Google" id="ProtNLM"/>
    </source>
</evidence>
<dbReference type="KEGG" id="cpso:CPPEL_01005"/>
<proteinExistence type="predicted"/>
<evidence type="ECO:0000313" key="3">
    <source>
        <dbReference type="Proteomes" id="UP000271426"/>
    </source>
</evidence>
<protein>
    <recommendedName>
        <fullName evidence="4">DUF2613 domain-containing protein</fullName>
    </recommendedName>
</protein>
<evidence type="ECO:0000256" key="1">
    <source>
        <dbReference type="SAM" id="Phobius"/>
    </source>
</evidence>
<reference evidence="2 3" key="1">
    <citation type="submission" date="2018-11" db="EMBL/GenBank/DDBJ databases">
        <authorList>
            <person name="Kleinhagauer T."/>
            <person name="Glaeser S.P."/>
            <person name="Spergser J."/>
            <person name="Ruckert C."/>
            <person name="Kaempfer P."/>
            <person name="Busse H.-J."/>
        </authorList>
    </citation>
    <scope>NUCLEOTIDE SEQUENCE [LARGE SCALE GENOMIC DNA]</scope>
    <source>
        <strain evidence="2 3">812CH</strain>
    </source>
</reference>
<feature type="transmembrane region" description="Helical" evidence="1">
    <location>
        <begin position="12"/>
        <end position="34"/>
    </location>
</feature>